<dbReference type="NCBIfam" id="TIGR03534">
    <property type="entry name" value="RF_mod_PrmC"/>
    <property type="match status" value="1"/>
</dbReference>
<proteinExistence type="inferred from homology"/>
<name>A0A9D9N5E3_9BACT</name>
<dbReference type="Gene3D" id="1.10.8.10">
    <property type="entry name" value="DNA helicase RuvA subunit, C-terminal domain"/>
    <property type="match status" value="1"/>
</dbReference>
<dbReference type="CDD" id="cd02440">
    <property type="entry name" value="AdoMet_MTases"/>
    <property type="match status" value="1"/>
</dbReference>
<feature type="binding site" evidence="5">
    <location>
        <position position="184"/>
    </location>
    <ligand>
        <name>S-adenosyl-L-methionine</name>
        <dbReference type="ChEBI" id="CHEBI:59789"/>
    </ligand>
</feature>
<feature type="binding site" evidence="5">
    <location>
        <begin position="118"/>
        <end position="122"/>
    </location>
    <ligand>
        <name>S-adenosyl-L-methionine</name>
        <dbReference type="ChEBI" id="CHEBI:59789"/>
    </ligand>
</feature>
<comment type="caution">
    <text evidence="8">The sequence shown here is derived from an EMBL/GenBank/DDBJ whole genome shotgun (WGS) entry which is preliminary data.</text>
</comment>
<evidence type="ECO:0000256" key="2">
    <source>
        <dbReference type="ARBA" id="ARBA00022679"/>
    </source>
</evidence>
<evidence type="ECO:0000256" key="1">
    <source>
        <dbReference type="ARBA" id="ARBA00022603"/>
    </source>
</evidence>
<dbReference type="SUPFAM" id="SSF53335">
    <property type="entry name" value="S-adenosyl-L-methionine-dependent methyltransferases"/>
    <property type="match status" value="1"/>
</dbReference>
<dbReference type="EMBL" id="JADIMG010000100">
    <property type="protein sequence ID" value="MBO8460833.1"/>
    <property type="molecule type" value="Genomic_DNA"/>
</dbReference>
<organism evidence="8 9">
    <name type="scientific">Candidatus Gallipaludibacter merdavium</name>
    <dbReference type="NCBI Taxonomy" id="2840839"/>
    <lineage>
        <taxon>Bacteria</taxon>
        <taxon>Pseudomonadati</taxon>
        <taxon>Bacteroidota</taxon>
        <taxon>Bacteroidia</taxon>
        <taxon>Bacteroidales</taxon>
        <taxon>Candidatus Gallipaludibacter</taxon>
    </lineage>
</organism>
<dbReference type="EC" id="2.1.1.297" evidence="5"/>
<keyword evidence="2 5" id="KW-0808">Transferase</keyword>
<dbReference type="InterPro" id="IPR007848">
    <property type="entry name" value="Small_mtfrase_dom"/>
</dbReference>
<reference evidence="8" key="1">
    <citation type="submission" date="2020-10" db="EMBL/GenBank/DDBJ databases">
        <authorList>
            <person name="Gilroy R."/>
        </authorList>
    </citation>
    <scope>NUCLEOTIDE SEQUENCE</scope>
    <source>
        <strain evidence="8">G3-3990</strain>
    </source>
</reference>
<comment type="catalytic activity">
    <reaction evidence="4 5">
        <text>L-glutaminyl-[peptide chain release factor] + S-adenosyl-L-methionine = N(5)-methyl-L-glutaminyl-[peptide chain release factor] + S-adenosyl-L-homocysteine + H(+)</text>
        <dbReference type="Rhea" id="RHEA:42896"/>
        <dbReference type="Rhea" id="RHEA-COMP:10271"/>
        <dbReference type="Rhea" id="RHEA-COMP:10272"/>
        <dbReference type="ChEBI" id="CHEBI:15378"/>
        <dbReference type="ChEBI" id="CHEBI:30011"/>
        <dbReference type="ChEBI" id="CHEBI:57856"/>
        <dbReference type="ChEBI" id="CHEBI:59789"/>
        <dbReference type="ChEBI" id="CHEBI:61891"/>
        <dbReference type="EC" id="2.1.1.297"/>
    </reaction>
</comment>
<gene>
    <name evidence="5 8" type="primary">prmC</name>
    <name evidence="8" type="ORF">IAA73_10975</name>
</gene>
<keyword evidence="1 5" id="KW-0489">Methyltransferase</keyword>
<dbReference type="Pfam" id="PF17827">
    <property type="entry name" value="PrmC_N"/>
    <property type="match status" value="1"/>
</dbReference>
<dbReference type="HAMAP" id="MF_02126">
    <property type="entry name" value="RF_methyltr_PrmC"/>
    <property type="match status" value="1"/>
</dbReference>
<dbReference type="InterPro" id="IPR004556">
    <property type="entry name" value="HemK-like"/>
</dbReference>
<feature type="domain" description="Methyltransferase small" evidence="6">
    <location>
        <begin position="107"/>
        <end position="193"/>
    </location>
</feature>
<dbReference type="InterPro" id="IPR019874">
    <property type="entry name" value="RF_methyltr_PrmC"/>
</dbReference>
<dbReference type="Proteomes" id="UP000823641">
    <property type="component" value="Unassembled WGS sequence"/>
</dbReference>
<dbReference type="GO" id="GO:0032259">
    <property type="term" value="P:methylation"/>
    <property type="evidence" value="ECO:0007669"/>
    <property type="project" value="UniProtKB-KW"/>
</dbReference>
<evidence type="ECO:0000256" key="4">
    <source>
        <dbReference type="ARBA" id="ARBA00048391"/>
    </source>
</evidence>
<feature type="domain" description="Release factor glutamine methyltransferase N-terminal" evidence="7">
    <location>
        <begin position="26"/>
        <end position="74"/>
    </location>
</feature>
<dbReference type="Gene3D" id="3.40.50.150">
    <property type="entry name" value="Vaccinia Virus protein VP39"/>
    <property type="match status" value="1"/>
</dbReference>
<comment type="caution">
    <text evidence="5">Lacks conserved residue(s) required for the propagation of feature annotation.</text>
</comment>
<accession>A0A9D9N5E3</accession>
<feature type="binding site" evidence="5">
    <location>
        <position position="141"/>
    </location>
    <ligand>
        <name>S-adenosyl-L-methionine</name>
        <dbReference type="ChEBI" id="CHEBI:59789"/>
    </ligand>
</feature>
<dbReference type="InterPro" id="IPR050320">
    <property type="entry name" value="N5-glutamine_MTase"/>
</dbReference>
<comment type="similarity">
    <text evidence="5">Belongs to the protein N5-glutamine methyltransferase family. PrmC subfamily.</text>
</comment>
<evidence type="ECO:0000259" key="6">
    <source>
        <dbReference type="Pfam" id="PF05175"/>
    </source>
</evidence>
<feature type="binding site" evidence="5">
    <location>
        <begin position="184"/>
        <end position="187"/>
    </location>
    <ligand>
        <name>substrate</name>
    </ligand>
</feature>
<evidence type="ECO:0000313" key="9">
    <source>
        <dbReference type="Proteomes" id="UP000823641"/>
    </source>
</evidence>
<evidence type="ECO:0000256" key="3">
    <source>
        <dbReference type="ARBA" id="ARBA00022691"/>
    </source>
</evidence>
<dbReference type="NCBIfam" id="TIGR00536">
    <property type="entry name" value="hemK_fam"/>
    <property type="match status" value="1"/>
</dbReference>
<dbReference type="GO" id="GO:0003676">
    <property type="term" value="F:nucleic acid binding"/>
    <property type="evidence" value="ECO:0007669"/>
    <property type="project" value="InterPro"/>
</dbReference>
<dbReference type="AlphaFoldDB" id="A0A9D9N5E3"/>
<keyword evidence="3 5" id="KW-0949">S-adenosyl-L-methionine</keyword>
<dbReference type="PANTHER" id="PTHR18895:SF74">
    <property type="entry name" value="MTRF1L RELEASE FACTOR GLUTAMINE METHYLTRANSFERASE"/>
    <property type="match status" value="1"/>
</dbReference>
<reference evidence="8" key="2">
    <citation type="journal article" date="2021" name="PeerJ">
        <title>Extensive microbial diversity within the chicken gut microbiome revealed by metagenomics and culture.</title>
        <authorList>
            <person name="Gilroy R."/>
            <person name="Ravi A."/>
            <person name="Getino M."/>
            <person name="Pursley I."/>
            <person name="Horton D.L."/>
            <person name="Alikhan N.F."/>
            <person name="Baker D."/>
            <person name="Gharbi K."/>
            <person name="Hall N."/>
            <person name="Watson M."/>
            <person name="Adriaenssens E.M."/>
            <person name="Foster-Nyarko E."/>
            <person name="Jarju S."/>
            <person name="Secka A."/>
            <person name="Antonio M."/>
            <person name="Oren A."/>
            <person name="Chaudhuri R.R."/>
            <person name="La Ragione R."/>
            <person name="Hildebrand F."/>
            <person name="Pallen M.J."/>
        </authorList>
    </citation>
    <scope>NUCLEOTIDE SEQUENCE</scope>
    <source>
        <strain evidence="8">G3-3990</strain>
    </source>
</reference>
<dbReference type="InterPro" id="IPR040758">
    <property type="entry name" value="PrmC_N"/>
</dbReference>
<dbReference type="PANTHER" id="PTHR18895">
    <property type="entry name" value="HEMK METHYLTRANSFERASE"/>
    <property type="match status" value="1"/>
</dbReference>
<dbReference type="GO" id="GO:0102559">
    <property type="term" value="F:peptide chain release factor N(5)-glutamine methyltransferase activity"/>
    <property type="evidence" value="ECO:0007669"/>
    <property type="project" value="UniProtKB-EC"/>
</dbReference>
<dbReference type="Pfam" id="PF05175">
    <property type="entry name" value="MTS"/>
    <property type="match status" value="1"/>
</dbReference>
<protein>
    <recommendedName>
        <fullName evidence="5">Release factor glutamine methyltransferase</fullName>
        <shortName evidence="5">RF MTase</shortName>
        <ecNumber evidence="5">2.1.1.297</ecNumber>
    </recommendedName>
    <alternativeName>
        <fullName evidence="5">N5-glutamine methyltransferase PrmC</fullName>
    </alternativeName>
    <alternativeName>
        <fullName evidence="5">Protein-(glutamine-N5) MTase PrmC</fullName>
    </alternativeName>
    <alternativeName>
        <fullName evidence="5">Protein-glutamine N-methyltransferase PrmC</fullName>
    </alternativeName>
</protein>
<sequence>MEKSRNIMRQSLRGLHDTREINNITDCVLEHLLHTDRTHLLMERNSVLSESVHQRVEAIAMRLHNGEPLQYILGTAPFYGMDLHVSPAVLIPRPETEELVEWILSENDMHPSRVLDMGTGSGCIALALAQNRPLWSVEAIDISNEALDLARKNADENGIKVDFRQQDILQIPSQQEIYDIIVSNPPYITPSEKKQMHCNVLDFEPHLALFVPGDDPLLFYRAITRFASTALKPGGQLYFEINRQFGQETLNMIKQESTLQPTLRKDISQNDRMIMAVKF</sequence>
<evidence type="ECO:0000313" key="8">
    <source>
        <dbReference type="EMBL" id="MBO8460833.1"/>
    </source>
</evidence>
<dbReference type="InterPro" id="IPR029063">
    <property type="entry name" value="SAM-dependent_MTases_sf"/>
</dbReference>
<evidence type="ECO:0000256" key="5">
    <source>
        <dbReference type="HAMAP-Rule" id="MF_02126"/>
    </source>
</evidence>
<dbReference type="PROSITE" id="PS00092">
    <property type="entry name" value="N6_MTASE"/>
    <property type="match status" value="1"/>
</dbReference>
<dbReference type="InterPro" id="IPR002052">
    <property type="entry name" value="DNA_methylase_N6_adenine_CS"/>
</dbReference>
<evidence type="ECO:0000259" key="7">
    <source>
        <dbReference type="Pfam" id="PF17827"/>
    </source>
</evidence>
<comment type="function">
    <text evidence="5">Methylates the class 1 translation termination release factors RF1/PrfA and RF2/PrfB on the glutamine residue of the universally conserved GGQ motif.</text>
</comment>